<dbReference type="SMART" id="SM00840">
    <property type="entry name" value="DALR_2"/>
    <property type="match status" value="1"/>
</dbReference>
<dbReference type="RefSeq" id="WP_141929256.1">
    <property type="nucleotide sequence ID" value="NZ_BAABCI010000023.1"/>
</dbReference>
<keyword evidence="16" id="KW-1185">Reference proteome</keyword>
<evidence type="ECO:0000256" key="5">
    <source>
        <dbReference type="ARBA" id="ARBA00022598"/>
    </source>
</evidence>
<dbReference type="PANTHER" id="PTHR10890">
    <property type="entry name" value="CYSTEINYL-TRNA SYNTHETASE"/>
    <property type="match status" value="1"/>
</dbReference>
<keyword evidence="7 13" id="KW-0547">Nucleotide-binding</keyword>
<evidence type="ECO:0000256" key="11">
    <source>
        <dbReference type="ARBA" id="ARBA00023146"/>
    </source>
</evidence>
<dbReference type="HAMAP" id="MF_00041">
    <property type="entry name" value="Cys_tRNA_synth"/>
    <property type="match status" value="1"/>
</dbReference>
<dbReference type="Pfam" id="PF01406">
    <property type="entry name" value="tRNA-synt_1e"/>
    <property type="match status" value="1"/>
</dbReference>
<evidence type="ECO:0000313" key="16">
    <source>
        <dbReference type="Proteomes" id="UP000320806"/>
    </source>
</evidence>
<keyword evidence="6 13" id="KW-0479">Metal-binding</keyword>
<organism evidence="15 16">
    <name type="scientific">Yimella lutea</name>
    <dbReference type="NCBI Taxonomy" id="587872"/>
    <lineage>
        <taxon>Bacteria</taxon>
        <taxon>Bacillati</taxon>
        <taxon>Actinomycetota</taxon>
        <taxon>Actinomycetes</taxon>
        <taxon>Micrococcales</taxon>
        <taxon>Dermacoccaceae</taxon>
        <taxon>Yimella</taxon>
    </lineage>
</organism>
<dbReference type="InterPro" id="IPR056411">
    <property type="entry name" value="CysS_C"/>
</dbReference>
<keyword evidence="4 13" id="KW-0963">Cytoplasm</keyword>
<dbReference type="GO" id="GO:0005524">
    <property type="term" value="F:ATP binding"/>
    <property type="evidence" value="ECO:0007669"/>
    <property type="project" value="UniProtKB-UniRule"/>
</dbReference>
<dbReference type="PANTHER" id="PTHR10890:SF30">
    <property type="entry name" value="CYSTEINE--TRNA LIGASE"/>
    <property type="match status" value="1"/>
</dbReference>
<keyword evidence="11 13" id="KW-0030">Aminoacyl-tRNA synthetase</keyword>
<evidence type="ECO:0000256" key="8">
    <source>
        <dbReference type="ARBA" id="ARBA00022833"/>
    </source>
</evidence>
<evidence type="ECO:0000256" key="9">
    <source>
        <dbReference type="ARBA" id="ARBA00022840"/>
    </source>
</evidence>
<dbReference type="Proteomes" id="UP000320806">
    <property type="component" value="Unassembled WGS sequence"/>
</dbReference>
<dbReference type="AlphaFoldDB" id="A0A542EKE0"/>
<evidence type="ECO:0000256" key="13">
    <source>
        <dbReference type="HAMAP-Rule" id="MF_00041"/>
    </source>
</evidence>
<dbReference type="InterPro" id="IPR015273">
    <property type="entry name" value="Cys-tRNA-synt_Ia_DALR"/>
</dbReference>
<dbReference type="NCBIfam" id="TIGR00435">
    <property type="entry name" value="cysS"/>
    <property type="match status" value="1"/>
</dbReference>
<dbReference type="Gene3D" id="1.20.120.1910">
    <property type="entry name" value="Cysteine-tRNA ligase, C-terminal anti-codon recognition domain"/>
    <property type="match status" value="1"/>
</dbReference>
<keyword evidence="9 13" id="KW-0067">ATP-binding</keyword>
<name>A0A542EKE0_9MICO</name>
<comment type="cofactor">
    <cofactor evidence="13">
        <name>Zn(2+)</name>
        <dbReference type="ChEBI" id="CHEBI:29105"/>
    </cofactor>
    <text evidence="13">Binds 1 zinc ion per subunit.</text>
</comment>
<accession>A0A542EKE0</accession>
<dbReference type="SUPFAM" id="SSF52374">
    <property type="entry name" value="Nucleotidylyl transferase"/>
    <property type="match status" value="1"/>
</dbReference>
<evidence type="ECO:0000256" key="1">
    <source>
        <dbReference type="ARBA" id="ARBA00004496"/>
    </source>
</evidence>
<evidence type="ECO:0000256" key="3">
    <source>
        <dbReference type="ARBA" id="ARBA00011245"/>
    </source>
</evidence>
<feature type="short sequence motif" description="'KMSKS' region" evidence="13">
    <location>
        <begin position="271"/>
        <end position="275"/>
    </location>
</feature>
<feature type="binding site" evidence="13">
    <location>
        <position position="29"/>
    </location>
    <ligand>
        <name>Zn(2+)</name>
        <dbReference type="ChEBI" id="CHEBI:29105"/>
    </ligand>
</feature>
<dbReference type="OrthoDB" id="9815130at2"/>
<comment type="similarity">
    <text evidence="2 13">Belongs to the class-I aminoacyl-tRNA synthetase family.</text>
</comment>
<feature type="binding site" evidence="13">
    <location>
        <position position="215"/>
    </location>
    <ligand>
        <name>Zn(2+)</name>
        <dbReference type="ChEBI" id="CHEBI:29105"/>
    </ligand>
</feature>
<dbReference type="GO" id="GO:0006423">
    <property type="term" value="P:cysteinyl-tRNA aminoacylation"/>
    <property type="evidence" value="ECO:0007669"/>
    <property type="project" value="UniProtKB-UniRule"/>
</dbReference>
<dbReference type="CDD" id="cd00672">
    <property type="entry name" value="CysRS_core"/>
    <property type="match status" value="1"/>
</dbReference>
<dbReference type="Pfam" id="PF09190">
    <property type="entry name" value="DALR_2"/>
    <property type="match status" value="1"/>
</dbReference>
<dbReference type="InterPro" id="IPR024909">
    <property type="entry name" value="Cys-tRNA/MSH_ligase"/>
</dbReference>
<dbReference type="FunFam" id="3.40.50.620:FF:000068">
    <property type="entry name" value="Cysteine--tRNA ligase"/>
    <property type="match status" value="1"/>
</dbReference>
<dbReference type="InterPro" id="IPR032678">
    <property type="entry name" value="tRNA-synt_1_cat_dom"/>
</dbReference>
<feature type="domain" description="Cysteinyl-tRNA synthetase class Ia DALR" evidence="14">
    <location>
        <begin position="346"/>
        <end position="408"/>
    </location>
</feature>
<proteinExistence type="inferred from homology"/>
<dbReference type="GO" id="GO:0005829">
    <property type="term" value="C:cytosol"/>
    <property type="evidence" value="ECO:0007669"/>
    <property type="project" value="TreeGrafter"/>
</dbReference>
<comment type="subunit">
    <text evidence="3 13">Monomer.</text>
</comment>
<comment type="subcellular location">
    <subcellularLocation>
        <location evidence="1 13">Cytoplasm</location>
    </subcellularLocation>
</comment>
<gene>
    <name evidence="13" type="primary">cysS</name>
    <name evidence="15" type="ORF">FB459_3384</name>
</gene>
<evidence type="ECO:0000256" key="6">
    <source>
        <dbReference type="ARBA" id="ARBA00022723"/>
    </source>
</evidence>
<keyword evidence="10 13" id="KW-0648">Protein biosynthesis</keyword>
<evidence type="ECO:0000313" key="15">
    <source>
        <dbReference type="EMBL" id="TQJ15811.1"/>
    </source>
</evidence>
<dbReference type="PRINTS" id="PR00983">
    <property type="entry name" value="TRNASYNTHCYS"/>
</dbReference>
<dbReference type="InterPro" id="IPR014729">
    <property type="entry name" value="Rossmann-like_a/b/a_fold"/>
</dbReference>
<protein>
    <recommendedName>
        <fullName evidence="13">Cysteine--tRNA ligase</fullName>
        <ecNumber evidence="13">6.1.1.16</ecNumber>
    </recommendedName>
    <alternativeName>
        <fullName evidence="13">Cysteinyl-tRNA synthetase</fullName>
        <shortName evidence="13">CysRS</shortName>
    </alternativeName>
</protein>
<dbReference type="InterPro" id="IPR009080">
    <property type="entry name" value="tRNAsynth_Ia_anticodon-bd"/>
</dbReference>
<sequence>MTLQLFDSAAGELRPFEPLRAGTVGMYICGLTTQGSPHIGHVRFTVAFDILRRWLEIGHGYEVTLVRNVTDIDDKILNKSAEHDVPWQEWSYAHERETNDALDLLGVRRPSYEPRATGHVTDMVELMQILIEKGHAYAAEDGSGDVYFDVRSWPEYGSLTRQKVDDMEAAADADPRGKRDPRDFALWKGHKAGEPESASWPTPYGQGRPGWHLECSAMARRWLGDEFDIHGGGIDLRFPHHENEQAQSRAAGLGFAQYWLHNGWVTLGGEKMSKSLGNTLAVGEITKKVRPLVLRYYLGAVNYRATIEYHDGSLDEAAAAVARIEGFLERALDQAPSGDFVAVPDAFATAMDDDLNVSGALAVVFDAIREGNTALDAGDRTRAEELALEVVAMTEVIGVNPYDAQWNSCGDDRSNEALDHVIEVLLASRKQARADRDFATADLIRDQLSAAGVTVEDTADGARWSLMPAADRAAQRTKD</sequence>
<comment type="catalytic activity">
    <reaction evidence="12 13">
        <text>tRNA(Cys) + L-cysteine + ATP = L-cysteinyl-tRNA(Cys) + AMP + diphosphate</text>
        <dbReference type="Rhea" id="RHEA:17773"/>
        <dbReference type="Rhea" id="RHEA-COMP:9661"/>
        <dbReference type="Rhea" id="RHEA-COMP:9679"/>
        <dbReference type="ChEBI" id="CHEBI:30616"/>
        <dbReference type="ChEBI" id="CHEBI:33019"/>
        <dbReference type="ChEBI" id="CHEBI:35235"/>
        <dbReference type="ChEBI" id="CHEBI:78442"/>
        <dbReference type="ChEBI" id="CHEBI:78517"/>
        <dbReference type="ChEBI" id="CHEBI:456215"/>
        <dbReference type="EC" id="6.1.1.16"/>
    </reaction>
</comment>
<dbReference type="EC" id="6.1.1.16" evidence="13"/>
<dbReference type="GO" id="GO:0004817">
    <property type="term" value="F:cysteine-tRNA ligase activity"/>
    <property type="evidence" value="ECO:0007669"/>
    <property type="project" value="UniProtKB-UniRule"/>
</dbReference>
<dbReference type="Pfam" id="PF23493">
    <property type="entry name" value="CysS_C"/>
    <property type="match status" value="1"/>
</dbReference>
<evidence type="ECO:0000256" key="4">
    <source>
        <dbReference type="ARBA" id="ARBA00022490"/>
    </source>
</evidence>
<feature type="binding site" evidence="13">
    <location>
        <position position="274"/>
    </location>
    <ligand>
        <name>ATP</name>
        <dbReference type="ChEBI" id="CHEBI:30616"/>
    </ligand>
</feature>
<dbReference type="EMBL" id="VFMO01000001">
    <property type="protein sequence ID" value="TQJ15811.1"/>
    <property type="molecule type" value="Genomic_DNA"/>
</dbReference>
<dbReference type="InterPro" id="IPR015803">
    <property type="entry name" value="Cys-tRNA-ligase"/>
</dbReference>
<comment type="caution">
    <text evidence="15">The sequence shown here is derived from an EMBL/GenBank/DDBJ whole genome shotgun (WGS) entry which is preliminary data.</text>
</comment>
<reference evidence="15 16" key="1">
    <citation type="submission" date="2019-06" db="EMBL/GenBank/DDBJ databases">
        <title>Sequencing the genomes of 1000 actinobacteria strains.</title>
        <authorList>
            <person name="Klenk H.-P."/>
        </authorList>
    </citation>
    <scope>NUCLEOTIDE SEQUENCE [LARGE SCALE GENOMIC DNA]</scope>
    <source>
        <strain evidence="15 16">DSM 19828</strain>
    </source>
</reference>
<keyword evidence="8 13" id="KW-0862">Zinc</keyword>
<dbReference type="GO" id="GO:0008270">
    <property type="term" value="F:zinc ion binding"/>
    <property type="evidence" value="ECO:0007669"/>
    <property type="project" value="UniProtKB-UniRule"/>
</dbReference>
<feature type="binding site" evidence="13">
    <location>
        <position position="244"/>
    </location>
    <ligand>
        <name>Zn(2+)</name>
        <dbReference type="ChEBI" id="CHEBI:29105"/>
    </ligand>
</feature>
<keyword evidence="5 13" id="KW-0436">Ligase</keyword>
<evidence type="ECO:0000259" key="14">
    <source>
        <dbReference type="SMART" id="SM00840"/>
    </source>
</evidence>
<evidence type="ECO:0000256" key="7">
    <source>
        <dbReference type="ARBA" id="ARBA00022741"/>
    </source>
</evidence>
<dbReference type="SUPFAM" id="SSF47323">
    <property type="entry name" value="Anticodon-binding domain of a subclass of class I aminoacyl-tRNA synthetases"/>
    <property type="match status" value="1"/>
</dbReference>
<evidence type="ECO:0000256" key="12">
    <source>
        <dbReference type="ARBA" id="ARBA00047398"/>
    </source>
</evidence>
<evidence type="ECO:0000256" key="2">
    <source>
        <dbReference type="ARBA" id="ARBA00005594"/>
    </source>
</evidence>
<evidence type="ECO:0000256" key="10">
    <source>
        <dbReference type="ARBA" id="ARBA00022917"/>
    </source>
</evidence>
<feature type="binding site" evidence="13">
    <location>
        <position position="240"/>
    </location>
    <ligand>
        <name>Zn(2+)</name>
        <dbReference type="ChEBI" id="CHEBI:29105"/>
    </ligand>
</feature>
<feature type="short sequence motif" description="'HIGH' region" evidence="13">
    <location>
        <begin position="31"/>
        <end position="41"/>
    </location>
</feature>
<dbReference type="Gene3D" id="3.40.50.620">
    <property type="entry name" value="HUPs"/>
    <property type="match status" value="1"/>
</dbReference>